<evidence type="ECO:0000313" key="2">
    <source>
        <dbReference type="Proteomes" id="UP000256952"/>
    </source>
</evidence>
<dbReference type="Proteomes" id="UP000256952">
    <property type="component" value="Plasmid CBM2613_p"/>
</dbReference>
<dbReference type="EMBL" id="LT976981">
    <property type="protein sequence ID" value="SOZ74672.1"/>
    <property type="molecule type" value="Genomic_DNA"/>
</dbReference>
<proteinExistence type="predicted"/>
<geneLocation type="plasmid" evidence="2">
    <name>cbm2613_p</name>
</geneLocation>
<gene>
    <name evidence="1" type="ORF">CBM2613_P60080</name>
</gene>
<evidence type="ECO:0000313" key="1">
    <source>
        <dbReference type="EMBL" id="SOZ74672.1"/>
    </source>
</evidence>
<reference evidence="2" key="1">
    <citation type="submission" date="2018-01" db="EMBL/GenBank/DDBJ databases">
        <authorList>
            <person name="Gaut B.S."/>
            <person name="Morton B.R."/>
            <person name="Clegg M.T."/>
            <person name="Duvall M.R."/>
        </authorList>
    </citation>
    <scope>NUCLEOTIDE SEQUENCE [LARGE SCALE GENOMIC DNA]</scope>
    <source>
        <plasmid evidence="2">Plasmid cbm2613_p</plasmid>
    </source>
</reference>
<dbReference type="AlphaFoldDB" id="A0A375FJF3"/>
<sequence length="66" mass="6675">MQIQTQDSTTNLGQVGAAEFSVAIGGFALLASASTTSSNLDWVNAEVAAVLADSALSPVYRTKASA</sequence>
<name>A0A375FJF3_9BURK</name>
<organism evidence="1 2">
    <name type="scientific">Cupriavidus taiwanensis</name>
    <dbReference type="NCBI Taxonomy" id="164546"/>
    <lineage>
        <taxon>Bacteria</taxon>
        <taxon>Pseudomonadati</taxon>
        <taxon>Pseudomonadota</taxon>
        <taxon>Betaproteobacteria</taxon>
        <taxon>Burkholderiales</taxon>
        <taxon>Burkholderiaceae</taxon>
        <taxon>Cupriavidus</taxon>
    </lineage>
</organism>
<protein>
    <submittedName>
        <fullName evidence="1">Uncharacterized protein</fullName>
    </submittedName>
</protein>
<accession>A0A375FJF3</accession>
<keyword evidence="1" id="KW-0614">Plasmid</keyword>